<keyword evidence="3" id="KW-1185">Reference proteome</keyword>
<dbReference type="InterPro" id="IPR007062">
    <property type="entry name" value="PPI-2"/>
</dbReference>
<evidence type="ECO:0000256" key="1">
    <source>
        <dbReference type="SAM" id="MobiDB-lite"/>
    </source>
</evidence>
<evidence type="ECO:0000313" key="2">
    <source>
        <dbReference type="EMBL" id="CCF73958.1"/>
    </source>
</evidence>
<feature type="compositionally biased region" description="Polar residues" evidence="1">
    <location>
        <begin position="63"/>
        <end position="74"/>
    </location>
</feature>
<feature type="compositionally biased region" description="Polar residues" evidence="1">
    <location>
        <begin position="44"/>
        <end position="55"/>
    </location>
</feature>
<protein>
    <submittedName>
        <fullName evidence="2">Protein phosphatase inhibitor 2 (I2)</fullName>
    </submittedName>
</protein>
<dbReference type="Proteomes" id="UP000002899">
    <property type="component" value="Chromosome II"/>
</dbReference>
<organism evidence="2 3">
    <name type="scientific">Babesia microti (strain RI)</name>
    <dbReference type="NCBI Taxonomy" id="1133968"/>
    <lineage>
        <taxon>Eukaryota</taxon>
        <taxon>Sar</taxon>
        <taxon>Alveolata</taxon>
        <taxon>Apicomplexa</taxon>
        <taxon>Aconoidasida</taxon>
        <taxon>Piroplasmida</taxon>
        <taxon>Babesiidae</taxon>
        <taxon>Babesia</taxon>
    </lineage>
</organism>
<name>I7I8Z7_BABMR</name>
<dbReference type="PANTHER" id="PTHR12398:SF20">
    <property type="entry name" value="PROTEIN PHOSPHATASE 1 REGULATORY INHIBITOR SUBUNIT 2"/>
    <property type="match status" value="1"/>
</dbReference>
<dbReference type="EMBL" id="FO082872">
    <property type="protein sequence ID" value="CCF73958.1"/>
    <property type="molecule type" value="Genomic_DNA"/>
</dbReference>
<dbReference type="PANTHER" id="PTHR12398">
    <property type="entry name" value="PROTEIN PHOSPHATASE INHIBITOR"/>
    <property type="match status" value="1"/>
</dbReference>
<dbReference type="KEGG" id="bmic:BMR1_02g04050"/>
<keyword evidence="2" id="KW-0650">Protein phosphatase inhibitor</keyword>
<reference evidence="2 3" key="1">
    <citation type="journal article" date="2012" name="Nucleic Acids Res.">
        <title>Sequencing of the smallest Apicomplexan genome from the human pathogen Babesia microti.</title>
        <authorList>
            <person name="Cornillot E."/>
            <person name="Hadj-Kaddour K."/>
            <person name="Dassouli A."/>
            <person name="Noel B."/>
            <person name="Ranwez V."/>
            <person name="Vacherie B."/>
            <person name="Augagneur Y."/>
            <person name="Bres V."/>
            <person name="Duclos A."/>
            <person name="Randazzo S."/>
            <person name="Carcy B."/>
            <person name="Debierre-Grockiego F."/>
            <person name="Delbecq S."/>
            <person name="Moubri-Menage K."/>
            <person name="Shams-Eldin H."/>
            <person name="Usmani-Brown S."/>
            <person name="Bringaud F."/>
            <person name="Wincker P."/>
            <person name="Vivares C.P."/>
            <person name="Schwarz R.T."/>
            <person name="Schetters T.P."/>
            <person name="Krause P.J."/>
            <person name="Gorenflot A."/>
            <person name="Berry V."/>
            <person name="Barbe V."/>
            <person name="Ben Mamoun C."/>
        </authorList>
    </citation>
    <scope>NUCLEOTIDE SEQUENCE [LARGE SCALE GENOMIC DNA]</scope>
    <source>
        <strain evidence="2 3">RI</strain>
    </source>
</reference>
<dbReference type="AlphaFoldDB" id="I7I8Z7"/>
<dbReference type="Pfam" id="PF04979">
    <property type="entry name" value="IPP-2"/>
    <property type="match status" value="1"/>
</dbReference>
<feature type="region of interest" description="Disordered" evidence="1">
    <location>
        <begin position="33"/>
        <end position="75"/>
    </location>
</feature>
<gene>
    <name evidence="2" type="ORF">BMR1_02g04050</name>
</gene>
<sequence>MDQSHDPSTQNVLLSRVVGKKISWDEAVIAEHDKVRGTREKISEPNTPYHLSTSEHSSDSENLDTSNSEFSVQSYMGRDSIAEKKIIQQVSSRLNQLQQSNDPLNECQSDFRFQGDENSSPKYNYNLNFKERRKKHYDEYHRLKISNISDEDS</sequence>
<proteinExistence type="predicted"/>
<dbReference type="GO" id="GO:0009966">
    <property type="term" value="P:regulation of signal transduction"/>
    <property type="evidence" value="ECO:0007669"/>
    <property type="project" value="InterPro"/>
</dbReference>
<feature type="region of interest" description="Disordered" evidence="1">
    <location>
        <begin position="94"/>
        <end position="124"/>
    </location>
</feature>
<evidence type="ECO:0000313" key="3">
    <source>
        <dbReference type="Proteomes" id="UP000002899"/>
    </source>
</evidence>
<reference evidence="2 3" key="3">
    <citation type="journal article" date="2016" name="Sci. Rep.">
        <title>Genome-wide diversity and gene expression profiling of Babesia microti isolates identify polymorphic genes that mediate host-pathogen interactions.</title>
        <authorList>
            <person name="Silva J.C."/>
            <person name="Cornillot E."/>
            <person name="McCracken C."/>
            <person name="Usmani-Brown S."/>
            <person name="Dwivedi A."/>
            <person name="Ifeonu O.O."/>
            <person name="Crabtree J."/>
            <person name="Gotia H.T."/>
            <person name="Virji A.Z."/>
            <person name="Reynes C."/>
            <person name="Colinge J."/>
            <person name="Kumar V."/>
            <person name="Lawres L."/>
            <person name="Pazzi J.E."/>
            <person name="Pablo J.V."/>
            <person name="Hung C."/>
            <person name="Brancato J."/>
            <person name="Kumari P."/>
            <person name="Orvis J."/>
            <person name="Tretina K."/>
            <person name="Chibucos M."/>
            <person name="Ott S."/>
            <person name="Sadzewicz L."/>
            <person name="Sengamalay N."/>
            <person name="Shetty A.C."/>
            <person name="Su Q."/>
            <person name="Tallon L."/>
            <person name="Fraser C.M."/>
            <person name="Frutos R."/>
            <person name="Molina D.M."/>
            <person name="Krause P.J."/>
            <person name="Ben Mamoun C."/>
        </authorList>
    </citation>
    <scope>NUCLEOTIDE SEQUENCE [LARGE SCALE GENOMIC DNA]</scope>
    <source>
        <strain evidence="2 3">RI</strain>
    </source>
</reference>
<dbReference type="GeneID" id="24424590"/>
<accession>I7I8Z7</accession>
<dbReference type="VEuPathDB" id="PiroplasmaDB:BMR1_02g04050"/>
<feature type="compositionally biased region" description="Polar residues" evidence="1">
    <location>
        <begin position="94"/>
        <end position="108"/>
    </location>
</feature>
<feature type="compositionally biased region" description="Basic and acidic residues" evidence="1">
    <location>
        <begin position="33"/>
        <end position="43"/>
    </location>
</feature>
<dbReference type="OrthoDB" id="551302at2759"/>
<dbReference type="GO" id="GO:0004864">
    <property type="term" value="F:protein phosphatase inhibitor activity"/>
    <property type="evidence" value="ECO:0007669"/>
    <property type="project" value="InterPro"/>
</dbReference>
<reference evidence="2 3" key="2">
    <citation type="journal article" date="2013" name="PLoS ONE">
        <title>Whole genome mapping and re-organization of the nuclear and mitochondrial genomes of Babesia microti isolates.</title>
        <authorList>
            <person name="Cornillot E."/>
            <person name="Dassouli A."/>
            <person name="Garg A."/>
            <person name="Pachikara N."/>
            <person name="Randazzo S."/>
            <person name="Depoix D."/>
            <person name="Carcy B."/>
            <person name="Delbecq S."/>
            <person name="Frutos R."/>
            <person name="Silva J.C."/>
            <person name="Sutton R."/>
            <person name="Krause P.J."/>
            <person name="Mamoun C.B."/>
        </authorList>
    </citation>
    <scope>NUCLEOTIDE SEQUENCE [LARGE SCALE GENOMIC DNA]</scope>
    <source>
        <strain evidence="2 3">RI</strain>
    </source>
</reference>
<dbReference type="RefSeq" id="XP_012648567.1">
    <property type="nucleotide sequence ID" value="XM_012793113.1"/>
</dbReference>
<dbReference type="OMA" id="HYDEYKT"/>